<gene>
    <name evidence="2" type="ORF">SAMN05216275_13495</name>
</gene>
<feature type="domain" description="N-acetyltransferase" evidence="1">
    <location>
        <begin position="126"/>
        <end position="265"/>
    </location>
</feature>
<dbReference type="Proteomes" id="UP000199111">
    <property type="component" value="Unassembled WGS sequence"/>
</dbReference>
<dbReference type="AlphaFoldDB" id="A0A1I4C696"/>
<protein>
    <recommendedName>
        <fullName evidence="1">N-acetyltransferase domain-containing protein</fullName>
    </recommendedName>
</protein>
<dbReference type="GeneID" id="96302459"/>
<organism evidence="2 3">
    <name type="scientific">Streptosporangium canum</name>
    <dbReference type="NCBI Taxonomy" id="324952"/>
    <lineage>
        <taxon>Bacteria</taxon>
        <taxon>Bacillati</taxon>
        <taxon>Actinomycetota</taxon>
        <taxon>Actinomycetes</taxon>
        <taxon>Streptosporangiales</taxon>
        <taxon>Streptosporangiaceae</taxon>
        <taxon>Streptosporangium</taxon>
    </lineage>
</organism>
<dbReference type="EMBL" id="FOQY01000034">
    <property type="protein sequence ID" value="SFK76658.1"/>
    <property type="molecule type" value="Genomic_DNA"/>
</dbReference>
<sequence>MDISSPAPAYLRAYDEQLRARPVPGRTTERVGPVLRVVSDGYGQGFLTYRDLGGLDGAELDAFIAGQRDFFTGIGRPVEWKYHGYDLPVDLPGRLTAAGFEAEEQETVMVGEAAALAASPALPEGVRLREVSGRPDLERIREMEELVWEADRSWLPDLLERDIAGPGDRCAVVVAEAGERVVCAAWMRFHEGTDFVSLWGGSTLKEWRGRGVYRAMVAYRAGLAVARGFRLVQVDASDDSRPILARLGLEAIATTTPYVWVPPTV</sequence>
<dbReference type="PROSITE" id="PS51186">
    <property type="entry name" value="GNAT"/>
    <property type="match status" value="1"/>
</dbReference>
<dbReference type="CDD" id="cd04301">
    <property type="entry name" value="NAT_SF"/>
    <property type="match status" value="1"/>
</dbReference>
<dbReference type="GO" id="GO:0016747">
    <property type="term" value="F:acyltransferase activity, transferring groups other than amino-acyl groups"/>
    <property type="evidence" value="ECO:0007669"/>
    <property type="project" value="InterPro"/>
</dbReference>
<dbReference type="InterPro" id="IPR016181">
    <property type="entry name" value="Acyl_CoA_acyltransferase"/>
</dbReference>
<dbReference type="Gene3D" id="3.40.630.30">
    <property type="match status" value="1"/>
</dbReference>
<evidence type="ECO:0000313" key="3">
    <source>
        <dbReference type="Proteomes" id="UP000199111"/>
    </source>
</evidence>
<reference evidence="3" key="1">
    <citation type="submission" date="2016-10" db="EMBL/GenBank/DDBJ databases">
        <authorList>
            <person name="Varghese N."/>
            <person name="Submissions S."/>
        </authorList>
    </citation>
    <scope>NUCLEOTIDE SEQUENCE [LARGE SCALE GENOMIC DNA]</scope>
    <source>
        <strain evidence="3">CGMCC 4.2126</strain>
    </source>
</reference>
<evidence type="ECO:0000313" key="2">
    <source>
        <dbReference type="EMBL" id="SFK76658.1"/>
    </source>
</evidence>
<evidence type="ECO:0000259" key="1">
    <source>
        <dbReference type="PROSITE" id="PS51186"/>
    </source>
</evidence>
<dbReference type="SUPFAM" id="SSF55729">
    <property type="entry name" value="Acyl-CoA N-acyltransferases (Nat)"/>
    <property type="match status" value="1"/>
</dbReference>
<name>A0A1I4C696_9ACTN</name>
<accession>A0A1I4C696</accession>
<dbReference type="RefSeq" id="WP_093891011.1">
    <property type="nucleotide sequence ID" value="NZ_FOQY01000034.1"/>
</dbReference>
<dbReference type="InterPro" id="IPR000182">
    <property type="entry name" value="GNAT_dom"/>
</dbReference>
<keyword evidence="3" id="KW-1185">Reference proteome</keyword>
<proteinExistence type="predicted"/>